<dbReference type="RefSeq" id="WP_133682744.1">
    <property type="nucleotide sequence ID" value="NZ_SNZP01000013.1"/>
</dbReference>
<evidence type="ECO:0000259" key="1">
    <source>
        <dbReference type="Pfam" id="PF00117"/>
    </source>
</evidence>
<evidence type="ECO:0000313" key="3">
    <source>
        <dbReference type="Proteomes" id="UP000295611"/>
    </source>
</evidence>
<dbReference type="GO" id="GO:0016740">
    <property type="term" value="F:transferase activity"/>
    <property type="evidence" value="ECO:0007669"/>
    <property type="project" value="UniProtKB-KW"/>
</dbReference>
<sequence>MKIVAVSQRVDVYPERQERRDALDQALCAWLLAAGYLPVPVPNLAKTPALHAWFSAVRPEAIVLSGGNDIGKCPDRDASEVFLLEQAQSLHLPLLGICRGMQMLAHWLGTELQPIDGHVRTRHQLYGEIEGEANSYHTIGVVGCPRDCRVLACSEDDRIEAVAHRSLPWEGWMWHPEREPIWAARDLERLRQLFGA</sequence>
<dbReference type="SUPFAM" id="SSF52317">
    <property type="entry name" value="Class I glutamine amidotransferase-like"/>
    <property type="match status" value="1"/>
</dbReference>
<dbReference type="Gene3D" id="3.40.50.880">
    <property type="match status" value="1"/>
</dbReference>
<keyword evidence="2" id="KW-0808">Transferase</keyword>
<dbReference type="EMBL" id="SNZP01000013">
    <property type="protein sequence ID" value="TDR73537.1"/>
    <property type="molecule type" value="Genomic_DNA"/>
</dbReference>
<keyword evidence="2" id="KW-0315">Glutamine amidotransferase</keyword>
<comment type="caution">
    <text evidence="2">The sequence shown here is derived from an EMBL/GenBank/DDBJ whole genome shotgun (WGS) entry which is preliminary data.</text>
</comment>
<feature type="domain" description="Glutamine amidotransferase" evidence="1">
    <location>
        <begin position="42"/>
        <end position="178"/>
    </location>
</feature>
<dbReference type="Pfam" id="PF00117">
    <property type="entry name" value="GATase"/>
    <property type="match status" value="1"/>
</dbReference>
<gene>
    <name evidence="2" type="ORF">DFP86_11344</name>
</gene>
<name>A0A4R7AZ74_9NEIS</name>
<keyword evidence="3" id="KW-1185">Reference proteome</keyword>
<reference evidence="2 3" key="1">
    <citation type="submission" date="2019-03" db="EMBL/GenBank/DDBJ databases">
        <title>Genomic Encyclopedia of Type Strains, Phase III (KMG-III): the genomes of soil and plant-associated and newly described type strains.</title>
        <authorList>
            <person name="Whitman W."/>
        </authorList>
    </citation>
    <scope>NUCLEOTIDE SEQUENCE [LARGE SCALE GENOMIC DNA]</scope>
    <source>
        <strain evidence="2 3">CECT 8976</strain>
    </source>
</reference>
<dbReference type="Proteomes" id="UP000295611">
    <property type="component" value="Unassembled WGS sequence"/>
</dbReference>
<evidence type="ECO:0000313" key="2">
    <source>
        <dbReference type="EMBL" id="TDR73537.1"/>
    </source>
</evidence>
<dbReference type="InterPro" id="IPR029062">
    <property type="entry name" value="Class_I_gatase-like"/>
</dbReference>
<dbReference type="InterPro" id="IPR017926">
    <property type="entry name" value="GATASE"/>
</dbReference>
<protein>
    <submittedName>
        <fullName evidence="2">Putative glutamine amidotransferase</fullName>
    </submittedName>
</protein>
<accession>A0A4R7AZ74</accession>
<dbReference type="AlphaFoldDB" id="A0A4R7AZ74"/>
<dbReference type="PROSITE" id="PS51273">
    <property type="entry name" value="GATASE_TYPE_1"/>
    <property type="match status" value="1"/>
</dbReference>
<proteinExistence type="predicted"/>
<organism evidence="2 3">
    <name type="scientific">Paludibacterium purpuratum</name>
    <dbReference type="NCBI Taxonomy" id="1144873"/>
    <lineage>
        <taxon>Bacteria</taxon>
        <taxon>Pseudomonadati</taxon>
        <taxon>Pseudomonadota</taxon>
        <taxon>Betaproteobacteria</taxon>
        <taxon>Neisseriales</taxon>
        <taxon>Chromobacteriaceae</taxon>
        <taxon>Paludibacterium</taxon>
    </lineage>
</organism>
<dbReference type="OrthoDB" id="9813383at2"/>